<evidence type="ECO:0000313" key="1">
    <source>
        <dbReference type="EMBL" id="KAI7996297.1"/>
    </source>
</evidence>
<comment type="caution">
    <text evidence="1">The sequence shown here is derived from an EMBL/GenBank/DDBJ whole genome shotgun (WGS) entry which is preliminary data.</text>
</comment>
<sequence length="326" mass="36496">MDRNSDLPLDVILKILGRSSIEEAVKTSILSGNPIYVKNWSEHTVVVVDSNFWEEHSTRNQLDPGAVAEIVSGILHDHKGPIRKLILCIPQLLVEVVPVIRYDLAQHINKWLFSLLPRNDIEEIILYNYNVETYKIGCLFLLVNLTRLVLRNCIFYQPFGCFGNLHCIRLDNIEFGSDIVGTVTYNFPNLTFFEAVNCSGFRHLKIKAPNLERFNVCATNGDGISMYESSQIGLKPDTKSVKGVDLVYDEGLVYLIEAGPCGLFTSSLLVMVICELQLSGLDYLLFRSGALGWALLCSRERRPKFMGVLSGLSCLVFGVNCLESPA</sequence>
<accession>A0ACC0G5F0</accession>
<organism evidence="1 2">
    <name type="scientific">Camellia lanceoleosa</name>
    <dbReference type="NCBI Taxonomy" id="1840588"/>
    <lineage>
        <taxon>Eukaryota</taxon>
        <taxon>Viridiplantae</taxon>
        <taxon>Streptophyta</taxon>
        <taxon>Embryophyta</taxon>
        <taxon>Tracheophyta</taxon>
        <taxon>Spermatophyta</taxon>
        <taxon>Magnoliopsida</taxon>
        <taxon>eudicotyledons</taxon>
        <taxon>Gunneridae</taxon>
        <taxon>Pentapetalae</taxon>
        <taxon>asterids</taxon>
        <taxon>Ericales</taxon>
        <taxon>Theaceae</taxon>
        <taxon>Camellia</taxon>
    </lineage>
</organism>
<gene>
    <name evidence="1" type="ORF">LOK49_LG10G01356</name>
</gene>
<name>A0ACC0G5F0_9ERIC</name>
<proteinExistence type="predicted"/>
<evidence type="ECO:0000313" key="2">
    <source>
        <dbReference type="Proteomes" id="UP001060215"/>
    </source>
</evidence>
<dbReference type="EMBL" id="CM045767">
    <property type="protein sequence ID" value="KAI7996297.1"/>
    <property type="molecule type" value="Genomic_DNA"/>
</dbReference>
<keyword evidence="2" id="KW-1185">Reference proteome</keyword>
<protein>
    <submittedName>
        <fullName evidence="1">F-box/FBD/LRR-repeat protein</fullName>
    </submittedName>
</protein>
<dbReference type="Proteomes" id="UP001060215">
    <property type="component" value="Chromosome 10"/>
</dbReference>
<reference evidence="1 2" key="1">
    <citation type="journal article" date="2022" name="Plant J.">
        <title>Chromosome-level genome of Camellia lanceoleosa provides a valuable resource for understanding genome evolution and self-incompatibility.</title>
        <authorList>
            <person name="Gong W."/>
            <person name="Xiao S."/>
            <person name="Wang L."/>
            <person name="Liao Z."/>
            <person name="Chang Y."/>
            <person name="Mo W."/>
            <person name="Hu G."/>
            <person name="Li W."/>
            <person name="Zhao G."/>
            <person name="Zhu H."/>
            <person name="Hu X."/>
            <person name="Ji K."/>
            <person name="Xiang X."/>
            <person name="Song Q."/>
            <person name="Yuan D."/>
            <person name="Jin S."/>
            <person name="Zhang L."/>
        </authorList>
    </citation>
    <scope>NUCLEOTIDE SEQUENCE [LARGE SCALE GENOMIC DNA]</scope>
    <source>
        <strain evidence="1">SQ_2022a</strain>
    </source>
</reference>